<dbReference type="InterPro" id="IPR028098">
    <property type="entry name" value="Glyco_trans_4-like_N"/>
</dbReference>
<dbReference type="Gene3D" id="3.40.50.2000">
    <property type="entry name" value="Glycogen Phosphorylase B"/>
    <property type="match status" value="2"/>
</dbReference>
<evidence type="ECO:0000259" key="2">
    <source>
        <dbReference type="Pfam" id="PF00534"/>
    </source>
</evidence>
<dbReference type="Proteomes" id="UP000215215">
    <property type="component" value="Unassembled WGS sequence"/>
</dbReference>
<comment type="caution">
    <text evidence="4">The sequence shown here is derived from an EMBL/GenBank/DDBJ whole genome shotgun (WGS) entry which is preliminary data.</text>
</comment>
<dbReference type="AlphaFoldDB" id="A0A235BRY1"/>
<dbReference type="GO" id="GO:0016758">
    <property type="term" value="F:hexosyltransferase activity"/>
    <property type="evidence" value="ECO:0007669"/>
    <property type="project" value="TreeGrafter"/>
</dbReference>
<organism evidence="4 5">
    <name type="scientific">candidate division WOR-3 bacterium JGI_Cruoil_03_44_89</name>
    <dbReference type="NCBI Taxonomy" id="1973748"/>
    <lineage>
        <taxon>Bacteria</taxon>
        <taxon>Bacteria division WOR-3</taxon>
    </lineage>
</organism>
<name>A0A235BRY1_UNCW3</name>
<protein>
    <recommendedName>
        <fullName evidence="6">Glycosyl transferase family 1 domain-containing protein</fullName>
    </recommendedName>
</protein>
<dbReference type="Pfam" id="PF13439">
    <property type="entry name" value="Glyco_transf_4"/>
    <property type="match status" value="1"/>
</dbReference>
<keyword evidence="1" id="KW-0472">Membrane</keyword>
<dbReference type="SUPFAM" id="SSF53756">
    <property type="entry name" value="UDP-Glycosyltransferase/glycogen phosphorylase"/>
    <property type="match status" value="1"/>
</dbReference>
<dbReference type="InterPro" id="IPR001296">
    <property type="entry name" value="Glyco_trans_1"/>
</dbReference>
<evidence type="ECO:0008006" key="6">
    <source>
        <dbReference type="Google" id="ProtNLM"/>
    </source>
</evidence>
<dbReference type="CDD" id="cd03801">
    <property type="entry name" value="GT4_PimA-like"/>
    <property type="match status" value="1"/>
</dbReference>
<proteinExistence type="predicted"/>
<evidence type="ECO:0000259" key="3">
    <source>
        <dbReference type="Pfam" id="PF13439"/>
    </source>
</evidence>
<sequence>MDVSLVQGIEKIFVHAGFGDEEMKKILLITPDFPPSKGGIQSLLWDVASNVKCFHITVITPHRCGDARFDGEVDIRIIRTHRNRMVFLMQSLLYAFFLVPDIVVCGHVVTAPVGLFLKWLFNKPYVVYTYALEVMMKRRENIYSFFLKSAEKVISISNFTRERLLSLGIEKSRIEVIPPPVDTGRFNPNVDIESPRAKLGLVGKKVLLTVARMDSDERYKGHDCVINVLPDVLGRCPQTVYLIVGGGDDKGRLRELAGDRGVGESVIFLGNVPYGELPAYYCLCDVFVMPSREIHTVNGVRAEGFGIVFLEAGASGKPVIGGRSGGIPDAVVDGVTGILVDPKDPLKLRDAMVFLLGNDDLRKRMGDNARKRIEENFTTRKVVKRTEGVFSSVVSHLKPRRHEEH</sequence>
<feature type="transmembrane region" description="Helical" evidence="1">
    <location>
        <begin position="92"/>
        <end position="121"/>
    </location>
</feature>
<dbReference type="EMBL" id="NOZQ01000150">
    <property type="protein sequence ID" value="OYD14981.1"/>
    <property type="molecule type" value="Genomic_DNA"/>
</dbReference>
<evidence type="ECO:0000313" key="5">
    <source>
        <dbReference type="Proteomes" id="UP000215215"/>
    </source>
</evidence>
<keyword evidence="1" id="KW-0812">Transmembrane</keyword>
<dbReference type="PANTHER" id="PTHR45947:SF3">
    <property type="entry name" value="SULFOQUINOVOSYL TRANSFERASE SQD2"/>
    <property type="match status" value="1"/>
</dbReference>
<dbReference type="InterPro" id="IPR050194">
    <property type="entry name" value="Glycosyltransferase_grp1"/>
</dbReference>
<keyword evidence="1" id="KW-1133">Transmembrane helix</keyword>
<evidence type="ECO:0000256" key="1">
    <source>
        <dbReference type="SAM" id="Phobius"/>
    </source>
</evidence>
<accession>A0A235BRY1</accession>
<feature type="domain" description="Glycosyltransferase subfamily 4-like N-terminal" evidence="3">
    <location>
        <begin position="54"/>
        <end position="185"/>
    </location>
</feature>
<reference evidence="4 5" key="1">
    <citation type="submission" date="2017-07" db="EMBL/GenBank/DDBJ databases">
        <title>Recovery of genomes from metagenomes via a dereplication, aggregation, and scoring strategy.</title>
        <authorList>
            <person name="Sieber C.M."/>
            <person name="Probst A.J."/>
            <person name="Sharrar A."/>
            <person name="Thomas B.C."/>
            <person name="Hess M."/>
            <person name="Tringe S.G."/>
            <person name="Banfield J.F."/>
        </authorList>
    </citation>
    <scope>NUCLEOTIDE SEQUENCE [LARGE SCALE GENOMIC DNA]</scope>
    <source>
        <strain evidence="4">JGI_Cruoil_03_44_89</strain>
    </source>
</reference>
<feature type="domain" description="Glycosyl transferase family 1" evidence="2">
    <location>
        <begin position="196"/>
        <end position="372"/>
    </location>
</feature>
<dbReference type="Pfam" id="PF00534">
    <property type="entry name" value="Glycos_transf_1"/>
    <property type="match status" value="1"/>
</dbReference>
<dbReference type="PANTHER" id="PTHR45947">
    <property type="entry name" value="SULFOQUINOVOSYL TRANSFERASE SQD2"/>
    <property type="match status" value="1"/>
</dbReference>
<evidence type="ECO:0000313" key="4">
    <source>
        <dbReference type="EMBL" id="OYD14981.1"/>
    </source>
</evidence>
<gene>
    <name evidence="4" type="ORF">CH333_06850</name>
</gene>